<accession>A0ABQ9I8T4</accession>
<evidence type="ECO:0000313" key="2">
    <source>
        <dbReference type="EMBL" id="KAJ8892328.1"/>
    </source>
</evidence>
<feature type="compositionally biased region" description="Acidic residues" evidence="1">
    <location>
        <begin position="409"/>
        <end position="419"/>
    </location>
</feature>
<reference evidence="2 3" key="1">
    <citation type="submission" date="2023-02" db="EMBL/GenBank/DDBJ databases">
        <title>LHISI_Scaffold_Assembly.</title>
        <authorList>
            <person name="Stuart O.P."/>
            <person name="Cleave R."/>
            <person name="Magrath M.J.L."/>
            <person name="Mikheyev A.S."/>
        </authorList>
    </citation>
    <scope>NUCLEOTIDE SEQUENCE [LARGE SCALE GENOMIC DNA]</scope>
    <source>
        <strain evidence="2">Daus_M_001</strain>
        <tissue evidence="2">Leg muscle</tissue>
    </source>
</reference>
<keyword evidence="3" id="KW-1185">Reference proteome</keyword>
<dbReference type="EMBL" id="JARBHB010000002">
    <property type="protein sequence ID" value="KAJ8892328.1"/>
    <property type="molecule type" value="Genomic_DNA"/>
</dbReference>
<protein>
    <submittedName>
        <fullName evidence="2">Uncharacterized protein</fullName>
    </submittedName>
</protein>
<gene>
    <name evidence="2" type="ORF">PR048_004908</name>
</gene>
<sequence length="822" mass="91699">MESDAIACVPPVQPAADGVKPSTQTGLHPLQYSSIEPTLWTWLYGPLRPCEQDGGHDGCHPVLTRSSLHTTLFYSLVPHTHLCRSSMTSIRAEMSQCDKPVLSDTDHSAPFELTHMLIWSPLTSTRHTGTSPRLVNLPLLLQSCLLGERGSIPGGVPAFRMGKRGGRCHCRCVFSRFFIPPLLNLHLVSPSPAGGDQHLAEQIPSTQLSTSIYPLPMQILVLRGMHGAGHFECVEIYHPEFSHDVMPRHPCLGLESGHITATAAIQSLVACLQFINGGRSPSAKIWDRAEGHGCGRLRTACIRCMRSSRREELLTKAVKFLENILVQAGHSAQAGRGVNARMLNAAITHSSSNIKRSDIVVTRLDIIYIYKRRNYKRVVDMGLVSSWRHGQRNLDQVIDNSTALSAPSEEVDDIPENVDGDTAIGGPSEEDKGAVGGCKVKPFVSCTAESKLPATAPNLTAERRYKLRLAGWRACLLVTPTPYDEHPAIRPVPENKAVCFCESNILQQITRPWRLLRVRSDFLGINETVYQVISKDETYARGSLQPLTAGTRNYKRTEIKAKIQAGNRFYYRLSLLFKSHILSRILKFQLYNTLIPPVMLYGCETWIVRKQDMNNLFIFERKVLRKIFTPVRDANDGEWWIRHHHELVEIYNSLNVVGIMRSTSVVLESTKFGSWRKKTAGWTKEEVRDRIRTWLKCDNLTKTGAVRDISGEDRRQHLPSPWPEAPACHTGPHTQLLPHFSQVATSETLISLAVRPFRVSSVLTKKRLYMPGCTEEDYQKLHSTVHCDILLQICIWGGGGGSDDSPGSCQPPCLPGIIGVGR</sequence>
<evidence type="ECO:0000256" key="1">
    <source>
        <dbReference type="SAM" id="MobiDB-lite"/>
    </source>
</evidence>
<dbReference type="Proteomes" id="UP001159363">
    <property type="component" value="Chromosome 2"/>
</dbReference>
<evidence type="ECO:0000313" key="3">
    <source>
        <dbReference type="Proteomes" id="UP001159363"/>
    </source>
</evidence>
<comment type="caution">
    <text evidence="2">The sequence shown here is derived from an EMBL/GenBank/DDBJ whole genome shotgun (WGS) entry which is preliminary data.</text>
</comment>
<organism evidence="2 3">
    <name type="scientific">Dryococelus australis</name>
    <dbReference type="NCBI Taxonomy" id="614101"/>
    <lineage>
        <taxon>Eukaryota</taxon>
        <taxon>Metazoa</taxon>
        <taxon>Ecdysozoa</taxon>
        <taxon>Arthropoda</taxon>
        <taxon>Hexapoda</taxon>
        <taxon>Insecta</taxon>
        <taxon>Pterygota</taxon>
        <taxon>Neoptera</taxon>
        <taxon>Polyneoptera</taxon>
        <taxon>Phasmatodea</taxon>
        <taxon>Verophasmatodea</taxon>
        <taxon>Anareolatae</taxon>
        <taxon>Phasmatidae</taxon>
        <taxon>Eurycanthinae</taxon>
        <taxon>Dryococelus</taxon>
    </lineage>
</organism>
<name>A0ABQ9I8T4_9NEOP</name>
<feature type="region of interest" description="Disordered" evidence="1">
    <location>
        <begin position="405"/>
        <end position="435"/>
    </location>
</feature>
<proteinExistence type="predicted"/>